<dbReference type="Proteomes" id="UP001050808">
    <property type="component" value="Unassembled WGS sequence"/>
</dbReference>
<comment type="caution">
    <text evidence="1">The sequence shown here is derived from an EMBL/GenBank/DDBJ whole genome shotgun (WGS) entry which is preliminary data.</text>
</comment>
<name>A0ABQ3QQ21_9ACTN</name>
<keyword evidence="2" id="KW-1185">Reference proteome</keyword>
<sequence length="145" mass="14551">MPGGPADCRSKADICAPGAPWYLADIEALCGGPAPLQAVHIISEPPTGGDPGSSFCLAWTGSGEGVGKDAVLLMNAPGYQCGAALVGADGQAVHPDGTSVFSAIPSDCTESYPDTRMTYPAVLDFPNDGGAQPPQYVCVLANVGA</sequence>
<evidence type="ECO:0000313" key="1">
    <source>
        <dbReference type="EMBL" id="GHI39365.1"/>
    </source>
</evidence>
<gene>
    <name evidence="1" type="ORF">Sviol_37730</name>
</gene>
<proteinExistence type="predicted"/>
<reference evidence="1" key="1">
    <citation type="submission" date="2024-05" db="EMBL/GenBank/DDBJ databases">
        <title>Whole genome shotgun sequence of Streptomyces violascens NBRC 12920.</title>
        <authorList>
            <person name="Komaki H."/>
            <person name="Tamura T."/>
        </authorList>
    </citation>
    <scope>NUCLEOTIDE SEQUENCE</scope>
    <source>
        <strain evidence="1">NBRC 12920</strain>
    </source>
</reference>
<organism evidence="1 2">
    <name type="scientific">Streptomyces violascens</name>
    <dbReference type="NCBI Taxonomy" id="67381"/>
    <lineage>
        <taxon>Bacteria</taxon>
        <taxon>Bacillati</taxon>
        <taxon>Actinomycetota</taxon>
        <taxon>Actinomycetes</taxon>
        <taxon>Kitasatosporales</taxon>
        <taxon>Streptomycetaceae</taxon>
        <taxon>Streptomyces</taxon>
    </lineage>
</organism>
<evidence type="ECO:0000313" key="2">
    <source>
        <dbReference type="Proteomes" id="UP001050808"/>
    </source>
</evidence>
<dbReference type="EMBL" id="BNDY01000012">
    <property type="protein sequence ID" value="GHI39365.1"/>
    <property type="molecule type" value="Genomic_DNA"/>
</dbReference>
<protein>
    <submittedName>
        <fullName evidence="1">Uncharacterized protein</fullName>
    </submittedName>
</protein>
<accession>A0ABQ3QQ21</accession>